<comment type="caution">
    <text evidence="2">The sequence shown here is derived from an EMBL/GenBank/DDBJ whole genome shotgun (WGS) entry which is preliminary data.</text>
</comment>
<dbReference type="InterPro" id="IPR010982">
    <property type="entry name" value="Lambda_DNA-bd_dom_sf"/>
</dbReference>
<protein>
    <submittedName>
        <fullName evidence="2">Helix-turn-helix domain-containing protein</fullName>
    </submittedName>
</protein>
<reference evidence="3" key="1">
    <citation type="journal article" date="2019" name="Int. J. Syst. Evol. Microbiol.">
        <title>The Global Catalogue of Microorganisms (GCM) 10K type strain sequencing project: providing services to taxonomists for standard genome sequencing and annotation.</title>
        <authorList>
            <consortium name="The Broad Institute Genomics Platform"/>
            <consortium name="The Broad Institute Genome Sequencing Center for Infectious Disease"/>
            <person name="Wu L."/>
            <person name="Ma J."/>
        </authorList>
    </citation>
    <scope>NUCLEOTIDE SEQUENCE [LARGE SCALE GENOMIC DNA]</scope>
    <source>
        <strain evidence="3">CCUG 36956</strain>
    </source>
</reference>
<dbReference type="RefSeq" id="WP_378598133.1">
    <property type="nucleotide sequence ID" value="NZ_JBHSQN010000001.1"/>
</dbReference>
<dbReference type="InterPro" id="IPR001387">
    <property type="entry name" value="Cro/C1-type_HTH"/>
</dbReference>
<name>A0ABW1JK53_9NOCA</name>
<proteinExistence type="predicted"/>
<organism evidence="2 3">
    <name type="scientific">Nocardia lasii</name>
    <dbReference type="NCBI Taxonomy" id="1616107"/>
    <lineage>
        <taxon>Bacteria</taxon>
        <taxon>Bacillati</taxon>
        <taxon>Actinomycetota</taxon>
        <taxon>Actinomycetes</taxon>
        <taxon>Mycobacteriales</taxon>
        <taxon>Nocardiaceae</taxon>
        <taxon>Nocardia</taxon>
    </lineage>
</organism>
<dbReference type="PROSITE" id="PS50943">
    <property type="entry name" value="HTH_CROC1"/>
    <property type="match status" value="1"/>
</dbReference>
<feature type="domain" description="HTH cro/C1-type" evidence="1">
    <location>
        <begin position="17"/>
        <end position="72"/>
    </location>
</feature>
<dbReference type="SMART" id="SM00530">
    <property type="entry name" value="HTH_XRE"/>
    <property type="match status" value="1"/>
</dbReference>
<evidence type="ECO:0000313" key="3">
    <source>
        <dbReference type="Proteomes" id="UP001596223"/>
    </source>
</evidence>
<dbReference type="EMBL" id="JBHSQN010000001">
    <property type="protein sequence ID" value="MFC6009590.1"/>
    <property type="molecule type" value="Genomic_DNA"/>
</dbReference>
<keyword evidence="3" id="KW-1185">Reference proteome</keyword>
<sequence>MAYTGKVTGAESLGRILQQARMLSGLSQRELAERLGTTQRYIWEIESGKPSIYTDRLFAMMRETGMELTATIEPRSDRG</sequence>
<dbReference type="Pfam" id="PF01381">
    <property type="entry name" value="HTH_3"/>
    <property type="match status" value="1"/>
</dbReference>
<evidence type="ECO:0000259" key="1">
    <source>
        <dbReference type="PROSITE" id="PS50943"/>
    </source>
</evidence>
<dbReference type="CDD" id="cd00093">
    <property type="entry name" value="HTH_XRE"/>
    <property type="match status" value="1"/>
</dbReference>
<dbReference type="Proteomes" id="UP001596223">
    <property type="component" value="Unassembled WGS sequence"/>
</dbReference>
<dbReference type="SUPFAM" id="SSF47413">
    <property type="entry name" value="lambda repressor-like DNA-binding domains"/>
    <property type="match status" value="1"/>
</dbReference>
<gene>
    <name evidence="2" type="ORF">ACFP3H_00850</name>
</gene>
<dbReference type="Gene3D" id="1.10.260.40">
    <property type="entry name" value="lambda repressor-like DNA-binding domains"/>
    <property type="match status" value="1"/>
</dbReference>
<accession>A0ABW1JK53</accession>
<evidence type="ECO:0000313" key="2">
    <source>
        <dbReference type="EMBL" id="MFC6009590.1"/>
    </source>
</evidence>